<dbReference type="Pfam" id="PF01370">
    <property type="entry name" value="Epimerase"/>
    <property type="match status" value="1"/>
</dbReference>
<dbReference type="RefSeq" id="WP_139666220.1">
    <property type="nucleotide sequence ID" value="NZ_VDLY02000002.1"/>
</dbReference>
<proteinExistence type="inferred from homology"/>
<evidence type="ECO:0000256" key="1">
    <source>
        <dbReference type="ARBA" id="ARBA00007637"/>
    </source>
</evidence>
<evidence type="ECO:0000259" key="2">
    <source>
        <dbReference type="Pfam" id="PF01370"/>
    </source>
</evidence>
<sequence length="311" mass="32828">MSGFGPPPRRVVVLGATGCMGRRITRAFADQGTGVTAVARRGPAPPGADRLRTLDAARETAGRLAELLVEERAEAVVNATLGWGDDLHSTNVTVVERLLGALACLPAPPRLVHLGTIHEYGPVPHGTSIDETVPPRPQQPYPQSKLTAATQILAASAAGTVDATVLRLTNTIGPEPAEESFFGSLAARLRDEPDTIELTVADAHRDYLDSRDAADAVVRAAAAPVGHGVLNLGSGEARPIADLVDALVRASGRPPESVLTRAGSVASRGGDWIRVDNGRARRLLGWRPRHDPDASMRALWNSVRAATLQPR</sequence>
<organism evidence="3 4">
    <name type="scientific">Streptomyces mimosae</name>
    <dbReference type="NCBI Taxonomy" id="2586635"/>
    <lineage>
        <taxon>Bacteria</taxon>
        <taxon>Bacillati</taxon>
        <taxon>Actinomycetota</taxon>
        <taxon>Actinomycetes</taxon>
        <taxon>Kitasatosporales</taxon>
        <taxon>Streptomycetaceae</taxon>
        <taxon>Streptomyces</taxon>
    </lineage>
</organism>
<evidence type="ECO:0000313" key="3">
    <source>
        <dbReference type="EMBL" id="KAB8169927.1"/>
    </source>
</evidence>
<dbReference type="InterPro" id="IPR036291">
    <property type="entry name" value="NAD(P)-bd_dom_sf"/>
</dbReference>
<dbReference type="PANTHER" id="PTHR43000">
    <property type="entry name" value="DTDP-D-GLUCOSE 4,6-DEHYDRATASE-RELATED"/>
    <property type="match status" value="1"/>
</dbReference>
<evidence type="ECO:0000313" key="4">
    <source>
        <dbReference type="Proteomes" id="UP000314251"/>
    </source>
</evidence>
<dbReference type="AlphaFoldDB" id="A0A5N6AM56"/>
<dbReference type="SUPFAM" id="SSF51735">
    <property type="entry name" value="NAD(P)-binding Rossmann-fold domains"/>
    <property type="match status" value="1"/>
</dbReference>
<dbReference type="InterPro" id="IPR001509">
    <property type="entry name" value="Epimerase_deHydtase"/>
</dbReference>
<gene>
    <name evidence="3" type="ORF">FH607_004260</name>
</gene>
<feature type="domain" description="NAD-dependent epimerase/dehydratase" evidence="2">
    <location>
        <begin position="11"/>
        <end position="233"/>
    </location>
</feature>
<accession>A0A5N6AM56</accession>
<keyword evidence="4" id="KW-1185">Reference proteome</keyword>
<dbReference type="EMBL" id="VDLY02000002">
    <property type="protein sequence ID" value="KAB8169927.1"/>
    <property type="molecule type" value="Genomic_DNA"/>
</dbReference>
<comment type="similarity">
    <text evidence="1">Belongs to the NAD(P)-dependent epimerase/dehydratase family.</text>
</comment>
<dbReference type="Proteomes" id="UP000314251">
    <property type="component" value="Unassembled WGS sequence"/>
</dbReference>
<protein>
    <submittedName>
        <fullName evidence="3">NAD-dependent epimerase/dehydratase family protein</fullName>
    </submittedName>
</protein>
<name>A0A5N6AM56_9ACTN</name>
<comment type="caution">
    <text evidence="3">The sequence shown here is derived from an EMBL/GenBank/DDBJ whole genome shotgun (WGS) entry which is preliminary data.</text>
</comment>
<reference evidence="3" key="1">
    <citation type="submission" date="2019-10" db="EMBL/GenBank/DDBJ databases">
        <title>Nonomuraea sp. nov., isolated from Phyllanthus amarus.</title>
        <authorList>
            <person name="Klykleung N."/>
            <person name="Tanasupawat S."/>
        </authorList>
    </citation>
    <scope>NUCLEOTIDE SEQUENCE [LARGE SCALE GENOMIC DNA]</scope>
    <source>
        <strain evidence="3">3MP-10</strain>
    </source>
</reference>
<dbReference type="OrthoDB" id="4559195at2"/>
<dbReference type="Gene3D" id="3.40.50.720">
    <property type="entry name" value="NAD(P)-binding Rossmann-like Domain"/>
    <property type="match status" value="1"/>
</dbReference>